<name>A0A5C6M9Z8_9PLAN</name>
<keyword evidence="2" id="KW-1185">Reference proteome</keyword>
<evidence type="ECO:0000313" key="1">
    <source>
        <dbReference type="EMBL" id="TWW09761.1"/>
    </source>
</evidence>
<comment type="caution">
    <text evidence="1">The sequence shown here is derived from an EMBL/GenBank/DDBJ whole genome shotgun (WGS) entry which is preliminary data.</text>
</comment>
<proteinExistence type="predicted"/>
<gene>
    <name evidence="1" type="ORF">E3A20_11060</name>
</gene>
<reference evidence="1 2" key="2">
    <citation type="submission" date="2019-08" db="EMBL/GenBank/DDBJ databases">
        <authorList>
            <person name="Henke P."/>
        </authorList>
    </citation>
    <scope>NUCLEOTIDE SEQUENCE [LARGE SCALE GENOMIC DNA]</scope>
    <source>
        <strain evidence="1">Phe10_nw2017</strain>
    </source>
</reference>
<accession>A0A5C6M9Z8</accession>
<organism evidence="1 2">
    <name type="scientific">Planctomyces bekefii</name>
    <dbReference type="NCBI Taxonomy" id="1653850"/>
    <lineage>
        <taxon>Bacteria</taxon>
        <taxon>Pseudomonadati</taxon>
        <taxon>Planctomycetota</taxon>
        <taxon>Planctomycetia</taxon>
        <taxon>Planctomycetales</taxon>
        <taxon>Planctomycetaceae</taxon>
        <taxon>Planctomyces</taxon>
    </lineage>
</organism>
<dbReference type="AlphaFoldDB" id="A0A5C6M9Z8"/>
<sequence length="120" mass="13125">MTRHVVLQRLKVCLAQLGQADGRRAGQLLDGVQEALEEAQAADWIGEECGRAAMVRIRNARRYIRSQEPGAALYEMTQLYNMLKPVTAANRAVAAERAVAAAGSGDRGISWRLYSRLLGA</sequence>
<reference evidence="1 2" key="1">
    <citation type="submission" date="2019-08" db="EMBL/GenBank/DDBJ databases">
        <title>100 year-old enigma solved: identification of Planctomyces bekefii, the type genus and species of the phylum Planctomycetes.</title>
        <authorList>
            <person name="Svetlana D.N."/>
            <person name="Overmann J."/>
        </authorList>
    </citation>
    <scope>NUCLEOTIDE SEQUENCE [LARGE SCALE GENOMIC DNA]</scope>
    <source>
        <strain evidence="1">Phe10_nw2017</strain>
    </source>
</reference>
<evidence type="ECO:0000313" key="2">
    <source>
        <dbReference type="Proteomes" id="UP000321083"/>
    </source>
</evidence>
<dbReference type="EMBL" id="SRHE01000184">
    <property type="protein sequence ID" value="TWW09761.1"/>
    <property type="molecule type" value="Genomic_DNA"/>
</dbReference>
<dbReference type="Proteomes" id="UP000321083">
    <property type="component" value="Unassembled WGS sequence"/>
</dbReference>
<protein>
    <submittedName>
        <fullName evidence="1">Uncharacterized protein</fullName>
    </submittedName>
</protein>